<proteinExistence type="predicted"/>
<dbReference type="AlphaFoldDB" id="A0AAW9SJW8"/>
<dbReference type="Proteomes" id="UP001428774">
    <property type="component" value="Unassembled WGS sequence"/>
</dbReference>
<dbReference type="RefSeq" id="WP_347167876.1">
    <property type="nucleotide sequence ID" value="NZ_JBDNCH010000002.1"/>
</dbReference>
<dbReference type="GO" id="GO:0016853">
    <property type="term" value="F:isomerase activity"/>
    <property type="evidence" value="ECO:0007669"/>
    <property type="project" value="UniProtKB-KW"/>
</dbReference>
<protein>
    <submittedName>
        <fullName evidence="1">N-(5'-phosphoribosyl)anthranilate isomerase</fullName>
    </submittedName>
</protein>
<gene>
    <name evidence="1" type="ORF">ABFB10_20155</name>
</gene>
<dbReference type="EMBL" id="JBDNCH010000002">
    <property type="protein sequence ID" value="MEN9062947.1"/>
    <property type="molecule type" value="Genomic_DNA"/>
</dbReference>
<sequence length="75" mass="8552">MPPLSPLTPEHWLNDLFASKAARDGAVIRRKLRDIERFVGIEAFRQEVARRGYRAYENAGQVVIFCNAAPIRRIG</sequence>
<comment type="caution">
    <text evidence="1">The sequence shown here is derived from an EMBL/GenBank/DDBJ whole genome shotgun (WGS) entry which is preliminary data.</text>
</comment>
<name>A0AAW9SJW8_9RHOB</name>
<keyword evidence="2" id="KW-1185">Reference proteome</keyword>
<evidence type="ECO:0000313" key="1">
    <source>
        <dbReference type="EMBL" id="MEN9062947.1"/>
    </source>
</evidence>
<organism evidence="1 2">
    <name type="scientific">Ponticoccus litoralis</name>
    <dbReference type="NCBI Taxonomy" id="422297"/>
    <lineage>
        <taxon>Bacteria</taxon>
        <taxon>Pseudomonadati</taxon>
        <taxon>Pseudomonadota</taxon>
        <taxon>Alphaproteobacteria</taxon>
        <taxon>Rhodobacterales</taxon>
        <taxon>Roseobacteraceae</taxon>
        <taxon>Ponticoccus</taxon>
    </lineage>
</organism>
<reference evidence="1 2" key="1">
    <citation type="submission" date="2024-05" db="EMBL/GenBank/DDBJ databases">
        <title>Genome sequence of Ponticoccus litoralis KCCM 90028.</title>
        <authorList>
            <person name="Kim J.M."/>
            <person name="Lee J.K."/>
            <person name="Choi B.J."/>
            <person name="Bayburt H."/>
            <person name="Baek J.H."/>
            <person name="Jeon C.O."/>
        </authorList>
    </citation>
    <scope>NUCLEOTIDE SEQUENCE [LARGE SCALE GENOMIC DNA]</scope>
    <source>
        <strain evidence="1 2">KCCM 90028</strain>
    </source>
</reference>
<keyword evidence="1" id="KW-0413">Isomerase</keyword>
<accession>A0AAW9SJW8</accession>
<evidence type="ECO:0000313" key="2">
    <source>
        <dbReference type="Proteomes" id="UP001428774"/>
    </source>
</evidence>